<gene>
    <name evidence="1" type="ORF">PHJA_001763100</name>
</gene>
<dbReference type="EMBL" id="BMAC01000425">
    <property type="protein sequence ID" value="GFP96190.1"/>
    <property type="molecule type" value="Genomic_DNA"/>
</dbReference>
<sequence>MMIILCKLDARSVALARLVSAGWLAVGSDDEIWAPKVLFSAPSFRFHVINCRLLCLCTFSNFFLILLNF</sequence>
<proteinExistence type="predicted"/>
<name>A0A830C9D3_9LAMI</name>
<keyword evidence="2" id="KW-1185">Reference proteome</keyword>
<accession>A0A830C9D3</accession>
<dbReference type="InterPro" id="IPR036047">
    <property type="entry name" value="F-box-like_dom_sf"/>
</dbReference>
<dbReference type="AlphaFoldDB" id="A0A830C9D3"/>
<dbReference type="SUPFAM" id="SSF81383">
    <property type="entry name" value="F-box domain"/>
    <property type="match status" value="1"/>
</dbReference>
<dbReference type="OrthoDB" id="1743998at2759"/>
<reference evidence="1" key="1">
    <citation type="submission" date="2020-07" db="EMBL/GenBank/DDBJ databases">
        <title>Ethylene signaling mediates host invasion by parasitic plants.</title>
        <authorList>
            <person name="Yoshida S."/>
        </authorList>
    </citation>
    <scope>NUCLEOTIDE SEQUENCE</scope>
    <source>
        <strain evidence="1">Okayama</strain>
    </source>
</reference>
<protein>
    <submittedName>
        <fullName evidence="1">Uncharacterized protein</fullName>
    </submittedName>
</protein>
<dbReference type="Proteomes" id="UP000653305">
    <property type="component" value="Unassembled WGS sequence"/>
</dbReference>
<evidence type="ECO:0000313" key="1">
    <source>
        <dbReference type="EMBL" id="GFP96190.1"/>
    </source>
</evidence>
<comment type="caution">
    <text evidence="1">The sequence shown here is derived from an EMBL/GenBank/DDBJ whole genome shotgun (WGS) entry which is preliminary data.</text>
</comment>
<evidence type="ECO:0000313" key="2">
    <source>
        <dbReference type="Proteomes" id="UP000653305"/>
    </source>
</evidence>
<organism evidence="1 2">
    <name type="scientific">Phtheirospermum japonicum</name>
    <dbReference type="NCBI Taxonomy" id="374723"/>
    <lineage>
        <taxon>Eukaryota</taxon>
        <taxon>Viridiplantae</taxon>
        <taxon>Streptophyta</taxon>
        <taxon>Embryophyta</taxon>
        <taxon>Tracheophyta</taxon>
        <taxon>Spermatophyta</taxon>
        <taxon>Magnoliopsida</taxon>
        <taxon>eudicotyledons</taxon>
        <taxon>Gunneridae</taxon>
        <taxon>Pentapetalae</taxon>
        <taxon>asterids</taxon>
        <taxon>lamiids</taxon>
        <taxon>Lamiales</taxon>
        <taxon>Orobanchaceae</taxon>
        <taxon>Orobanchaceae incertae sedis</taxon>
        <taxon>Phtheirospermum</taxon>
    </lineage>
</organism>